<proteinExistence type="predicted"/>
<dbReference type="AlphaFoldDB" id="A0A3B0TA00"/>
<evidence type="ECO:0000313" key="1">
    <source>
        <dbReference type="EMBL" id="VAW14878.1"/>
    </source>
</evidence>
<reference evidence="1" key="1">
    <citation type="submission" date="2018-06" db="EMBL/GenBank/DDBJ databases">
        <authorList>
            <person name="Zhirakovskaya E."/>
        </authorList>
    </citation>
    <scope>NUCLEOTIDE SEQUENCE</scope>
</reference>
<name>A0A3B0TA00_9ZZZZ</name>
<sequence length="171" mass="18659">MVPSQQRLHAGDPIVLQIDLRLIEEFKFVAFAGAPQLSFQGPARLKSDIHHCFKHASAVATGGFCPVERGVGIADRGFGIHGTGLDQRNADADADNDLVPFNIVGFVQGLVELGRERNRPFRIGTPPEQDGKFIAAKPRHHSGVAHQSQGLFGNFLQQKVTITMTERIVDV</sequence>
<gene>
    <name evidence="1" type="ORF">MNBD_ALPHA09-1371</name>
</gene>
<accession>A0A3B0TA00</accession>
<protein>
    <submittedName>
        <fullName evidence="1">Uncharacterized protein</fullName>
    </submittedName>
</protein>
<dbReference type="EMBL" id="UOEM01000080">
    <property type="protein sequence ID" value="VAW14878.1"/>
    <property type="molecule type" value="Genomic_DNA"/>
</dbReference>
<organism evidence="1">
    <name type="scientific">hydrothermal vent metagenome</name>
    <dbReference type="NCBI Taxonomy" id="652676"/>
    <lineage>
        <taxon>unclassified sequences</taxon>
        <taxon>metagenomes</taxon>
        <taxon>ecological metagenomes</taxon>
    </lineage>
</organism>